<protein>
    <submittedName>
        <fullName evidence="1">Uncharacterized protein</fullName>
    </submittedName>
</protein>
<comment type="caution">
    <text evidence="1">The sequence shown here is derived from an EMBL/GenBank/DDBJ whole genome shotgun (WGS) entry which is preliminary data.</text>
</comment>
<accession>A0A164MMV6</accession>
<dbReference type="AlphaFoldDB" id="A0A164MMV6"/>
<dbReference type="Proteomes" id="UP000076482">
    <property type="component" value="Unassembled WGS sequence"/>
</dbReference>
<evidence type="ECO:0000313" key="1">
    <source>
        <dbReference type="EMBL" id="KZD61127.1"/>
    </source>
</evidence>
<evidence type="ECO:0000313" key="2">
    <source>
        <dbReference type="Proteomes" id="UP000076482"/>
    </source>
</evidence>
<sequence length="41" mass="4946">MKNVWTFIPNREQNARNRNVHIPARKRVTLPVLFLFDLIQV</sequence>
<reference evidence="1 2" key="1">
    <citation type="submission" date="2015-09" db="EMBL/GenBank/DDBJ databases">
        <title>Bacillus cereus food isolates.</title>
        <authorList>
            <person name="Boekhorst J."/>
        </authorList>
    </citation>
    <scope>NUCLEOTIDE SEQUENCE [LARGE SCALE GENOMIC DNA]</scope>
    <source>
        <strain evidence="1 2">B4088</strain>
    </source>
</reference>
<dbReference type="EMBL" id="LJKE01000067">
    <property type="protein sequence ID" value="KZD61127.1"/>
    <property type="molecule type" value="Genomic_DNA"/>
</dbReference>
<proteinExistence type="predicted"/>
<dbReference type="PATRIC" id="fig|1396.535.peg.3500"/>
<organism evidence="1 2">
    <name type="scientific">Bacillus cereus</name>
    <dbReference type="NCBI Taxonomy" id="1396"/>
    <lineage>
        <taxon>Bacteria</taxon>
        <taxon>Bacillati</taxon>
        <taxon>Bacillota</taxon>
        <taxon>Bacilli</taxon>
        <taxon>Bacillales</taxon>
        <taxon>Bacillaceae</taxon>
        <taxon>Bacillus</taxon>
        <taxon>Bacillus cereus group</taxon>
    </lineage>
</organism>
<gene>
    <name evidence="1" type="ORF">B4088_3913</name>
</gene>
<name>A0A164MMV6_BACCE</name>